<evidence type="ECO:0000256" key="1">
    <source>
        <dbReference type="SAM" id="SignalP"/>
    </source>
</evidence>
<dbReference type="Proteomes" id="UP000319976">
    <property type="component" value="Chromosome"/>
</dbReference>
<dbReference type="EMBL" id="CP036316">
    <property type="protein sequence ID" value="QDT64323.1"/>
    <property type="molecule type" value="Genomic_DNA"/>
</dbReference>
<organism evidence="2 3">
    <name type="scientific">Calycomorphotria hydatis</name>
    <dbReference type="NCBI Taxonomy" id="2528027"/>
    <lineage>
        <taxon>Bacteria</taxon>
        <taxon>Pseudomonadati</taxon>
        <taxon>Planctomycetota</taxon>
        <taxon>Planctomycetia</taxon>
        <taxon>Planctomycetales</taxon>
        <taxon>Planctomycetaceae</taxon>
        <taxon>Calycomorphotria</taxon>
    </lineage>
</organism>
<dbReference type="KEGG" id="chya:V22_15560"/>
<keyword evidence="1" id="KW-0732">Signal</keyword>
<dbReference type="RefSeq" id="WP_145261395.1">
    <property type="nucleotide sequence ID" value="NZ_CP036316.1"/>
</dbReference>
<evidence type="ECO:0000313" key="2">
    <source>
        <dbReference type="EMBL" id="QDT64323.1"/>
    </source>
</evidence>
<evidence type="ECO:0000313" key="3">
    <source>
        <dbReference type="Proteomes" id="UP000319976"/>
    </source>
</evidence>
<gene>
    <name evidence="2" type="ORF">V22_15560</name>
</gene>
<sequence precursor="true">MRWVVYGAVGYVMFLAAFLCSAGDYCCECQPAKKCWIKSLIMKPKCDDGCCETGCVSSACGSGCNGCKPRFLGCLHRLIKHPKHCGPGMVWDFENGCCIE</sequence>
<protein>
    <recommendedName>
        <fullName evidence="4">4Fe-4S ferredoxin-type domain-containing protein</fullName>
    </recommendedName>
</protein>
<dbReference type="AlphaFoldDB" id="A0A517T7H7"/>
<name>A0A517T7H7_9PLAN</name>
<accession>A0A517T7H7</accession>
<reference evidence="2 3" key="1">
    <citation type="submission" date="2019-02" db="EMBL/GenBank/DDBJ databases">
        <title>Deep-cultivation of Planctomycetes and their phenomic and genomic characterization uncovers novel biology.</title>
        <authorList>
            <person name="Wiegand S."/>
            <person name="Jogler M."/>
            <person name="Boedeker C."/>
            <person name="Pinto D."/>
            <person name="Vollmers J."/>
            <person name="Rivas-Marin E."/>
            <person name="Kohn T."/>
            <person name="Peeters S.H."/>
            <person name="Heuer A."/>
            <person name="Rast P."/>
            <person name="Oberbeckmann S."/>
            <person name="Bunk B."/>
            <person name="Jeske O."/>
            <person name="Meyerdierks A."/>
            <person name="Storesund J.E."/>
            <person name="Kallscheuer N."/>
            <person name="Luecker S."/>
            <person name="Lage O.M."/>
            <person name="Pohl T."/>
            <person name="Merkel B.J."/>
            <person name="Hornburger P."/>
            <person name="Mueller R.-W."/>
            <person name="Bruemmer F."/>
            <person name="Labrenz M."/>
            <person name="Spormann A.M."/>
            <person name="Op den Camp H."/>
            <person name="Overmann J."/>
            <person name="Amann R."/>
            <person name="Jetten M.S.M."/>
            <person name="Mascher T."/>
            <person name="Medema M.H."/>
            <person name="Devos D.P."/>
            <person name="Kaster A.-K."/>
            <person name="Ovreas L."/>
            <person name="Rohde M."/>
            <person name="Galperin M.Y."/>
            <person name="Jogler C."/>
        </authorList>
    </citation>
    <scope>NUCLEOTIDE SEQUENCE [LARGE SCALE GENOMIC DNA]</scope>
    <source>
        <strain evidence="2 3">V22</strain>
    </source>
</reference>
<feature type="chain" id="PRO_5021859217" description="4Fe-4S ferredoxin-type domain-containing protein" evidence="1">
    <location>
        <begin position="23"/>
        <end position="100"/>
    </location>
</feature>
<evidence type="ECO:0008006" key="4">
    <source>
        <dbReference type="Google" id="ProtNLM"/>
    </source>
</evidence>
<keyword evidence="3" id="KW-1185">Reference proteome</keyword>
<feature type="signal peptide" evidence="1">
    <location>
        <begin position="1"/>
        <end position="22"/>
    </location>
</feature>
<proteinExistence type="predicted"/>